<gene>
    <name evidence="2" type="ORF">G6F51_008812</name>
</gene>
<dbReference type="Gene3D" id="3.30.420.10">
    <property type="entry name" value="Ribonuclease H-like superfamily/Ribonuclease H"/>
    <property type="match status" value="1"/>
</dbReference>
<dbReference type="AlphaFoldDB" id="A0A9P6Y653"/>
<evidence type="ECO:0000259" key="1">
    <source>
        <dbReference type="Pfam" id="PF13358"/>
    </source>
</evidence>
<feature type="domain" description="Tc1-like transposase DDE" evidence="1">
    <location>
        <begin position="92"/>
        <end position="143"/>
    </location>
</feature>
<evidence type="ECO:0000313" key="3">
    <source>
        <dbReference type="Proteomes" id="UP000717996"/>
    </source>
</evidence>
<protein>
    <recommendedName>
        <fullName evidence="1">Tc1-like transposase DDE domain-containing protein</fullName>
    </recommendedName>
</protein>
<dbReference type="Pfam" id="PF13358">
    <property type="entry name" value="DDE_3"/>
    <property type="match status" value="1"/>
</dbReference>
<dbReference type="Proteomes" id="UP000717996">
    <property type="component" value="Unassembled WGS sequence"/>
</dbReference>
<evidence type="ECO:0000313" key="2">
    <source>
        <dbReference type="EMBL" id="KAG1539963.1"/>
    </source>
</evidence>
<organism evidence="2 3">
    <name type="scientific">Rhizopus oryzae</name>
    <name type="common">Mucormycosis agent</name>
    <name type="synonym">Rhizopus arrhizus var. delemar</name>
    <dbReference type="NCBI Taxonomy" id="64495"/>
    <lineage>
        <taxon>Eukaryota</taxon>
        <taxon>Fungi</taxon>
        <taxon>Fungi incertae sedis</taxon>
        <taxon>Mucoromycota</taxon>
        <taxon>Mucoromycotina</taxon>
        <taxon>Mucoromycetes</taxon>
        <taxon>Mucorales</taxon>
        <taxon>Mucorineae</taxon>
        <taxon>Rhizopodaceae</taxon>
        <taxon>Rhizopus</taxon>
    </lineage>
</organism>
<dbReference type="EMBL" id="JAANIT010001509">
    <property type="protein sequence ID" value="KAG1539963.1"/>
    <property type="molecule type" value="Genomic_DNA"/>
</dbReference>
<name>A0A9P6Y653_RHIOR</name>
<reference evidence="2" key="1">
    <citation type="journal article" date="2020" name="Microb. Genom.">
        <title>Genetic diversity of clinical and environmental Mucorales isolates obtained from an investigation of mucormycosis cases among solid organ transplant recipients.</title>
        <authorList>
            <person name="Nguyen M.H."/>
            <person name="Kaul D."/>
            <person name="Muto C."/>
            <person name="Cheng S.J."/>
            <person name="Richter R.A."/>
            <person name="Bruno V.M."/>
            <person name="Liu G."/>
            <person name="Beyhan S."/>
            <person name="Sundermann A.J."/>
            <person name="Mounaud S."/>
            <person name="Pasculle A.W."/>
            <person name="Nierman W.C."/>
            <person name="Driscoll E."/>
            <person name="Cumbie R."/>
            <person name="Clancy C.J."/>
            <person name="Dupont C.L."/>
        </authorList>
    </citation>
    <scope>NUCLEOTIDE SEQUENCE</scope>
    <source>
        <strain evidence="2">GL16</strain>
    </source>
</reference>
<dbReference type="InterPro" id="IPR038717">
    <property type="entry name" value="Tc1-like_DDE_dom"/>
</dbReference>
<sequence>MHLINFFDENPSAVIQDAVENLTKSFEGLEIKKSRVAEFRKEDCNLSIKVVTRHPKERNSQKALEARANWIEEWQNKVIGAVTALGVVNRYFMDEFPNMKGFHVVMDNAPIHSRDVVDPIISERGYIPVYLPPYSPELNPIESAEGSS</sequence>
<dbReference type="InterPro" id="IPR036397">
    <property type="entry name" value="RNaseH_sf"/>
</dbReference>
<comment type="caution">
    <text evidence="2">The sequence shown here is derived from an EMBL/GenBank/DDBJ whole genome shotgun (WGS) entry which is preliminary data.</text>
</comment>
<accession>A0A9P6Y653</accession>
<dbReference type="OrthoDB" id="2289193at2759"/>
<proteinExistence type="predicted"/>
<dbReference type="GO" id="GO:0003676">
    <property type="term" value="F:nucleic acid binding"/>
    <property type="evidence" value="ECO:0007669"/>
    <property type="project" value="InterPro"/>
</dbReference>